<dbReference type="GeneID" id="22575676"/>
<feature type="coiled-coil region" evidence="1">
    <location>
        <begin position="722"/>
        <end position="770"/>
    </location>
</feature>
<evidence type="ECO:0000313" key="3">
    <source>
        <dbReference type="EMBL" id="AIN98893.1"/>
    </source>
</evidence>
<dbReference type="AlphaFoldDB" id="A0A088RSE3"/>
<protein>
    <submittedName>
        <fullName evidence="3">Uncharacterized protein</fullName>
    </submittedName>
</protein>
<dbReference type="OrthoDB" id="247306at2759"/>
<proteinExistence type="predicted"/>
<keyword evidence="4" id="KW-1185">Reference proteome</keyword>
<feature type="region of interest" description="Disordered" evidence="2">
    <location>
        <begin position="1"/>
        <end position="28"/>
    </location>
</feature>
<feature type="coiled-coil region" evidence="1">
    <location>
        <begin position="406"/>
        <end position="481"/>
    </location>
</feature>
<dbReference type="VEuPathDB" id="TriTrypDB:LPAL13_250007900"/>
<dbReference type="RefSeq" id="XP_010699600.1">
    <property type="nucleotide sequence ID" value="XM_010701298.1"/>
</dbReference>
<evidence type="ECO:0000256" key="2">
    <source>
        <dbReference type="SAM" id="MobiDB-lite"/>
    </source>
</evidence>
<name>A0A088RSE3_LEIPA</name>
<keyword evidence="1" id="KW-0175">Coiled coil</keyword>
<feature type="compositionally biased region" description="Basic and acidic residues" evidence="2">
    <location>
        <begin position="859"/>
        <end position="868"/>
    </location>
</feature>
<reference evidence="3 4" key="1">
    <citation type="journal article" date="2015" name="Sci. Rep.">
        <title>The genome of Leishmania panamensis: insights into genomics of the L. (Viannia) subgenus.</title>
        <authorList>
            <person name="Llanes A."/>
            <person name="Restrepo C.M."/>
            <person name="Vecchio G.D."/>
            <person name="Anguizola F.J."/>
            <person name="Lleonart R."/>
        </authorList>
    </citation>
    <scope>NUCLEOTIDE SEQUENCE [LARGE SCALE GENOMIC DNA]</scope>
    <source>
        <strain evidence="3 4">MHOM/PA/94/PSC-1</strain>
    </source>
</reference>
<sequence length="1184" mass="129723">MVLSQRGLPVSSDSAGAAGRFKRQRVREAEARRQEQRVEDVLTHTTHIVDAIATINGKYVLTLNDERARLVHQVTELQTQLTKHQRQHAEDTTHLVLSEFARLRGVVSSGVKDRLLQSLREEANKGHADVFDAISAHVDDALQGSLAVADTELSAERQLNHTLVQQLQNYTQTLLREVKGATSRAFQAEVEVMQRDVLVAKLQAACVFAQNRQVRHEQEVDALMRVVAQLAEKSRYAESARADVRRAKHHVRLLEQHLGLNEIVAAVQAEMARAPSDASAEVRQSIGPPLAPDPSLRSSAPHYFAMKMLEHKEVTLTELVDSWQQQESRIMEAEQRYARLEGVVSRVQHDALVVHQRYLEEKQRREIADRRITDMVRERLHPQKDLAISQEVQRLRWAYTEVVDDAAQLAVNLKVCRDELQRSQEDAARLSAQVRQLQRDAETDQVALTIRELRNEYAARVRDLEEESTRAEMQLSLAQRVSKQYGAAATEATAALQRAAQANRELSSAALLVISGDRSTLATSSSAWREEVELVEAQAERLLSATAAAKEFAAAHGELYDTQMEALMRQWTLVREAEMQVRVPSTADSQLGEGRLPTVGHNSTDDYTESRTLVSSSIAAEESMDKANAVLSASQFALREALMLLNASLQSTDVERSHLVDASLSDAQYVTELIAEVRRVTAERDRLRAQVNVCQELLEKNHVTVVERALMHDVPVEDSLNVAEATERIEVLKNQLAAAKQVCERALNEVKQVTAEKGDVELRLTELAREHEVLQRHTSRLTDRLHGSLARESELREKNMALQTQLTDLVQLPGVTTVEAEASSIAPHTTSARLTDLFSSLQESLGSLSVEVGALRRERADGASRETDVGSGDNNGPDADGVEDALLVDSLSRSGMMSIVRVLKETLHKVGLLKVSLRSVAGAQAAGLCAAAKECGNADGGSGAALTANVVPPPSPETQQRALEYRYSLLEAKLMSMVAERLEMQGRLQKAEKTTADMEAANQRLLTISKSVIEKQNTLKTENEQLQAQLRQLTTAANAASTPLPELLAAPGLTTAPVSAQMPTPHEGAVTPIPYAHAVGISVPSEHVEWSATVAPAYSTSATQPRAPTRIDDPPVANASLPHSGVPVPQEQIEEGTGRAPEGVAANVAVTSSSEPINENVVPQTEASLMAVEDLAEAVSGPEE</sequence>
<feature type="region of interest" description="Disordered" evidence="2">
    <location>
        <begin position="584"/>
        <end position="606"/>
    </location>
</feature>
<evidence type="ECO:0000256" key="1">
    <source>
        <dbReference type="SAM" id="Coils"/>
    </source>
</evidence>
<evidence type="ECO:0000313" key="4">
    <source>
        <dbReference type="Proteomes" id="UP000063063"/>
    </source>
</evidence>
<dbReference type="KEGG" id="lpan:LPMP_250280"/>
<dbReference type="EMBL" id="CP009394">
    <property type="protein sequence ID" value="AIN98893.1"/>
    <property type="molecule type" value="Genomic_DNA"/>
</dbReference>
<organism evidence="3 4">
    <name type="scientific">Leishmania panamensis</name>
    <dbReference type="NCBI Taxonomy" id="5679"/>
    <lineage>
        <taxon>Eukaryota</taxon>
        <taxon>Discoba</taxon>
        <taxon>Euglenozoa</taxon>
        <taxon>Kinetoplastea</taxon>
        <taxon>Metakinetoplastina</taxon>
        <taxon>Trypanosomatida</taxon>
        <taxon>Trypanosomatidae</taxon>
        <taxon>Leishmaniinae</taxon>
        <taxon>Leishmania</taxon>
        <taxon>Leishmania guyanensis species complex</taxon>
    </lineage>
</organism>
<accession>A0A088RSE3</accession>
<feature type="coiled-coil region" evidence="1">
    <location>
        <begin position="1009"/>
        <end position="1036"/>
    </location>
</feature>
<dbReference type="eggNOG" id="ENOG502QWS2">
    <property type="taxonomic scope" value="Eukaryota"/>
</dbReference>
<dbReference type="VEuPathDB" id="TriTrypDB:LPMP_250280"/>
<feature type="region of interest" description="Disordered" evidence="2">
    <location>
        <begin position="859"/>
        <end position="881"/>
    </location>
</feature>
<dbReference type="Proteomes" id="UP000063063">
    <property type="component" value="Chromosome 25"/>
</dbReference>
<feature type="coiled-coil region" evidence="1">
    <location>
        <begin position="323"/>
        <end position="350"/>
    </location>
</feature>
<gene>
    <name evidence="3" type="ORF">LPMP_250280</name>
</gene>